<feature type="domain" description="PurM-like C-terminal" evidence="3">
    <location>
        <begin position="116"/>
        <end position="261"/>
    </location>
</feature>
<dbReference type="PANTHER" id="PTHR30303:SF4">
    <property type="entry name" value="HYDROGENASE EXPRESSION_FORMATION PROTEIN HYPE"/>
    <property type="match status" value="1"/>
</dbReference>
<reference evidence="4" key="1">
    <citation type="submission" date="2020-10" db="EMBL/GenBank/DDBJ databases">
        <authorList>
            <person name="Gilroy R."/>
        </authorList>
    </citation>
    <scope>NUCLEOTIDE SEQUENCE</scope>
    <source>
        <strain evidence="4">18911</strain>
    </source>
</reference>
<dbReference type="InterPro" id="IPR016188">
    <property type="entry name" value="PurM-like_N"/>
</dbReference>
<protein>
    <submittedName>
        <fullName evidence="4">AIR synthase</fullName>
    </submittedName>
</protein>
<accession>A0A9D1MIT8</accession>
<evidence type="ECO:0000313" key="5">
    <source>
        <dbReference type="Proteomes" id="UP000824094"/>
    </source>
</evidence>
<gene>
    <name evidence="4" type="ORF">IAB05_06325</name>
</gene>
<organism evidence="4 5">
    <name type="scientific">Candidatus Stercoripulliclostridium merdigallinarum</name>
    <dbReference type="NCBI Taxonomy" id="2840951"/>
    <lineage>
        <taxon>Bacteria</taxon>
        <taxon>Bacillati</taxon>
        <taxon>Bacillota</taxon>
        <taxon>Clostridia</taxon>
        <taxon>Eubacteriales</taxon>
        <taxon>Candidatus Stercoripulliclostridium</taxon>
    </lineage>
</organism>
<dbReference type="Gene3D" id="3.90.650.10">
    <property type="entry name" value="PurM-like C-terminal domain"/>
    <property type="match status" value="1"/>
</dbReference>
<name>A0A9D1MIT8_9FIRM</name>
<dbReference type="SUPFAM" id="SSF55326">
    <property type="entry name" value="PurM N-terminal domain-like"/>
    <property type="match status" value="1"/>
</dbReference>
<dbReference type="AlphaFoldDB" id="A0A9D1MIT8"/>
<dbReference type="EMBL" id="DVNF01000184">
    <property type="protein sequence ID" value="HIU60990.1"/>
    <property type="molecule type" value="Genomic_DNA"/>
</dbReference>
<sequence>MYKRQVIDCGEVLLHTDPITGRCSDIGSLAIKVAANDVAAAGGEPVAFLLTVLLPKGSSVAEFKRIMTDAEKQCEKIGAEIVGGHSEFTSAVTRPVVSAVAVAKRLSGFSVRKPMPGDSIVMTKTAATEATVLMSERAPFALTEDEKREIDFMKESLSVIKDCRIAAMSQSVSMHDVTEGGIENAVYELLKGANIGGIIYREAVPVTALTEKLSVAFGIDPLRCLSSGTLLAIAGDGDKLVKDFAKAGIPAKIIGRVTDGDIRISENGILRVLSGTADELLEQEV</sequence>
<feature type="domain" description="PurM-like N-terminal" evidence="2">
    <location>
        <begin position="14"/>
        <end position="102"/>
    </location>
</feature>
<evidence type="ECO:0000256" key="1">
    <source>
        <dbReference type="ARBA" id="ARBA00006243"/>
    </source>
</evidence>
<dbReference type="GO" id="GO:0051604">
    <property type="term" value="P:protein maturation"/>
    <property type="evidence" value="ECO:0007669"/>
    <property type="project" value="TreeGrafter"/>
</dbReference>
<dbReference type="SUPFAM" id="SSF56042">
    <property type="entry name" value="PurM C-terminal domain-like"/>
    <property type="match status" value="1"/>
</dbReference>
<evidence type="ECO:0000259" key="3">
    <source>
        <dbReference type="Pfam" id="PF02769"/>
    </source>
</evidence>
<dbReference type="PANTHER" id="PTHR30303">
    <property type="entry name" value="HYDROGENASE ISOENZYMES FORMATION PROTEIN HYPE"/>
    <property type="match status" value="1"/>
</dbReference>
<dbReference type="Gene3D" id="3.30.1330.10">
    <property type="entry name" value="PurM-like, N-terminal domain"/>
    <property type="match status" value="1"/>
</dbReference>
<evidence type="ECO:0000259" key="2">
    <source>
        <dbReference type="Pfam" id="PF00586"/>
    </source>
</evidence>
<dbReference type="Pfam" id="PF02769">
    <property type="entry name" value="AIRS_C"/>
    <property type="match status" value="1"/>
</dbReference>
<dbReference type="InterPro" id="IPR036676">
    <property type="entry name" value="PurM-like_C_sf"/>
</dbReference>
<dbReference type="InterPro" id="IPR010918">
    <property type="entry name" value="PurM-like_C_dom"/>
</dbReference>
<comment type="similarity">
    <text evidence="1">Belongs to the HypE family.</text>
</comment>
<evidence type="ECO:0000313" key="4">
    <source>
        <dbReference type="EMBL" id="HIU60990.1"/>
    </source>
</evidence>
<dbReference type="Pfam" id="PF00586">
    <property type="entry name" value="AIRS"/>
    <property type="match status" value="1"/>
</dbReference>
<dbReference type="InterPro" id="IPR036921">
    <property type="entry name" value="PurM-like_N_sf"/>
</dbReference>
<comment type="caution">
    <text evidence="4">The sequence shown here is derived from an EMBL/GenBank/DDBJ whole genome shotgun (WGS) entry which is preliminary data.</text>
</comment>
<proteinExistence type="inferred from homology"/>
<dbReference type="InterPro" id="IPR011854">
    <property type="entry name" value="HypE"/>
</dbReference>
<reference evidence="4" key="2">
    <citation type="journal article" date="2021" name="PeerJ">
        <title>Extensive microbial diversity within the chicken gut microbiome revealed by metagenomics and culture.</title>
        <authorList>
            <person name="Gilroy R."/>
            <person name="Ravi A."/>
            <person name="Getino M."/>
            <person name="Pursley I."/>
            <person name="Horton D.L."/>
            <person name="Alikhan N.F."/>
            <person name="Baker D."/>
            <person name="Gharbi K."/>
            <person name="Hall N."/>
            <person name="Watson M."/>
            <person name="Adriaenssens E.M."/>
            <person name="Foster-Nyarko E."/>
            <person name="Jarju S."/>
            <person name="Secka A."/>
            <person name="Antonio M."/>
            <person name="Oren A."/>
            <person name="Chaudhuri R.R."/>
            <person name="La Ragione R."/>
            <person name="Hildebrand F."/>
            <person name="Pallen M.J."/>
        </authorList>
    </citation>
    <scope>NUCLEOTIDE SEQUENCE</scope>
    <source>
        <strain evidence="4">18911</strain>
    </source>
</reference>
<dbReference type="Proteomes" id="UP000824094">
    <property type="component" value="Unassembled WGS sequence"/>
</dbReference>